<reference evidence="7" key="1">
    <citation type="submission" date="2018-06" db="EMBL/GenBank/DDBJ databases">
        <authorList>
            <person name="Zhirakovskaya E."/>
        </authorList>
    </citation>
    <scope>NUCLEOTIDE SEQUENCE</scope>
</reference>
<sequence length="98" mass="10821">PGRIRVLVKHPMLWGTFFWSAGHLMANGDLASVILFGSFLVYSIVDRVASYIKGDPNPVFVSYRSDIIAIVAGTVLYLIFALWIHGYLFGVTPFQAAS</sequence>
<feature type="transmembrane region" description="Helical" evidence="5">
    <location>
        <begin position="17"/>
        <end position="45"/>
    </location>
</feature>
<evidence type="ECO:0000256" key="4">
    <source>
        <dbReference type="ARBA" id="ARBA00023136"/>
    </source>
</evidence>
<dbReference type="EMBL" id="UOEO01000075">
    <property type="protein sequence ID" value="VAW17651.1"/>
    <property type="molecule type" value="Genomic_DNA"/>
</dbReference>
<evidence type="ECO:0000313" key="7">
    <source>
        <dbReference type="EMBL" id="VAW17651.1"/>
    </source>
</evidence>
<comment type="subcellular location">
    <subcellularLocation>
        <location evidence="1">Membrane</location>
        <topology evidence="1">Multi-pass membrane protein</topology>
    </subcellularLocation>
</comment>
<dbReference type="AlphaFoldDB" id="A0A3B0TG87"/>
<organism evidence="7">
    <name type="scientific">hydrothermal vent metagenome</name>
    <dbReference type="NCBI Taxonomy" id="652676"/>
    <lineage>
        <taxon>unclassified sequences</taxon>
        <taxon>metagenomes</taxon>
        <taxon>ecological metagenomes</taxon>
    </lineage>
</organism>
<evidence type="ECO:0000256" key="5">
    <source>
        <dbReference type="SAM" id="Phobius"/>
    </source>
</evidence>
<protein>
    <recommendedName>
        <fullName evidence="6">NnrU domain-containing protein</fullName>
    </recommendedName>
</protein>
<gene>
    <name evidence="7" type="ORF">MNBD_ALPHA12-2327</name>
</gene>
<feature type="non-terminal residue" evidence="7">
    <location>
        <position position="1"/>
    </location>
</feature>
<evidence type="ECO:0000256" key="3">
    <source>
        <dbReference type="ARBA" id="ARBA00022989"/>
    </source>
</evidence>
<dbReference type="Pfam" id="PF07298">
    <property type="entry name" value="NnrU"/>
    <property type="match status" value="1"/>
</dbReference>
<dbReference type="InterPro" id="IPR009915">
    <property type="entry name" value="NnrU_dom"/>
</dbReference>
<evidence type="ECO:0000256" key="2">
    <source>
        <dbReference type="ARBA" id="ARBA00022692"/>
    </source>
</evidence>
<accession>A0A3B0TG87</accession>
<evidence type="ECO:0000256" key="1">
    <source>
        <dbReference type="ARBA" id="ARBA00004141"/>
    </source>
</evidence>
<feature type="transmembrane region" description="Helical" evidence="5">
    <location>
        <begin position="66"/>
        <end position="88"/>
    </location>
</feature>
<keyword evidence="2 5" id="KW-0812">Transmembrane</keyword>
<dbReference type="GO" id="GO:0016020">
    <property type="term" value="C:membrane"/>
    <property type="evidence" value="ECO:0007669"/>
    <property type="project" value="UniProtKB-SubCell"/>
</dbReference>
<keyword evidence="4 5" id="KW-0472">Membrane</keyword>
<keyword evidence="3 5" id="KW-1133">Transmembrane helix</keyword>
<proteinExistence type="predicted"/>
<evidence type="ECO:0000259" key="6">
    <source>
        <dbReference type="Pfam" id="PF07298"/>
    </source>
</evidence>
<name>A0A3B0TG87_9ZZZZ</name>
<feature type="domain" description="NnrU" evidence="6">
    <location>
        <begin position="4"/>
        <end position="93"/>
    </location>
</feature>